<dbReference type="Pfam" id="PF04860">
    <property type="entry name" value="Phage_portal"/>
    <property type="match status" value="1"/>
</dbReference>
<reference evidence="1" key="3">
    <citation type="submission" date="2022-06" db="EMBL/GenBank/DDBJ databases">
        <title>Isolation of gut microbiota from human fecal samples.</title>
        <authorList>
            <person name="Pamer E.G."/>
            <person name="Barat B."/>
            <person name="Waligurski E."/>
            <person name="Medina S."/>
            <person name="Paddock L."/>
            <person name="Mostad J."/>
        </authorList>
    </citation>
    <scope>NUCLEOTIDE SEQUENCE</scope>
    <source>
        <strain evidence="1">DFI.6.22</strain>
    </source>
</reference>
<gene>
    <name evidence="2" type="ORF">B5G41_09775</name>
    <name evidence="1" type="ORF">NE651_04445</name>
</gene>
<proteinExistence type="predicted"/>
<reference evidence="3" key="1">
    <citation type="submission" date="2017-04" db="EMBL/GenBank/DDBJ databases">
        <title>Function of individual gut microbiota members based on whole genome sequencing of pure cultures obtained from chicken caecum.</title>
        <authorList>
            <person name="Medvecky M."/>
            <person name="Cejkova D."/>
            <person name="Polansky O."/>
            <person name="Karasova D."/>
            <person name="Kubasova T."/>
            <person name="Cizek A."/>
            <person name="Rychlik I."/>
        </authorList>
    </citation>
    <scope>NUCLEOTIDE SEQUENCE [LARGE SCALE GENOMIC DNA]</scope>
    <source>
        <strain evidence="3">An90</strain>
    </source>
</reference>
<dbReference type="InterPro" id="IPR006944">
    <property type="entry name" value="Phage/GTA_portal"/>
</dbReference>
<evidence type="ECO:0000313" key="1">
    <source>
        <dbReference type="EMBL" id="MCQ5082137.1"/>
    </source>
</evidence>
<dbReference type="RefSeq" id="WP_022332777.1">
    <property type="nucleotide sequence ID" value="NZ_BAAFKZ010000004.1"/>
</dbReference>
<reference evidence="2" key="2">
    <citation type="journal article" date="2018" name="BMC Genomics">
        <title>Whole genome sequencing and function prediction of 133 gut anaerobes isolated from chicken caecum in pure cultures.</title>
        <authorList>
            <person name="Medvecky M."/>
            <person name="Cejkova D."/>
            <person name="Polansky O."/>
            <person name="Karasova D."/>
            <person name="Kubasova T."/>
            <person name="Cizek A."/>
            <person name="Rychlik I."/>
        </authorList>
    </citation>
    <scope>NUCLEOTIDE SEQUENCE</scope>
    <source>
        <strain evidence="2">An90</strain>
    </source>
</reference>
<dbReference type="eggNOG" id="COG4695">
    <property type="taxonomic scope" value="Bacteria"/>
</dbReference>
<dbReference type="OrthoDB" id="1000185at2"/>
<dbReference type="Proteomes" id="UP000195772">
    <property type="component" value="Unassembled WGS sequence"/>
</dbReference>
<dbReference type="AlphaFoldDB" id="A0A1Y3QT30"/>
<dbReference type="EMBL" id="JANGBQ010000004">
    <property type="protein sequence ID" value="MCQ5082137.1"/>
    <property type="molecule type" value="Genomic_DNA"/>
</dbReference>
<dbReference type="EMBL" id="NFHB01000006">
    <property type="protein sequence ID" value="OUN02813.1"/>
    <property type="molecule type" value="Genomic_DNA"/>
</dbReference>
<dbReference type="Proteomes" id="UP001205035">
    <property type="component" value="Unassembled WGS sequence"/>
</dbReference>
<protein>
    <submittedName>
        <fullName evidence="2">Phage portal protein</fullName>
    </submittedName>
</protein>
<sequence length="409" mass="46120">MSRKQKFKPAVAVANRADDPYITSGAGSVQSDKFWRWGDDNLFPNALALMARRSVTHRRIINDKADYISGKGFSCDEGHEPLLAAFIRRVNGDGESLRQVLNKLAFDKALFGNAFLEIVTDAEHSFLAFHHQDASRCRVARDSAHILLHHDWAAFNAAEARTLPLYPAFERQEDGTLRAMIHYKDYEPMFEHYGVPPYIAGFNVSAIAYKTDKWNISRLDNSFQLSGVMMLDSTVDNESEAERIVRLAEQKFAGNPGQVMFVIRDGGESDNSRFIPIASQNEGDWQALHEQAVSDIVVAHSWFRTLSGLDYASGFSAERILHEYEVALNTVILGEQAELTEPVREAITSILGIDASSLQVINRPPTRSKPIYMKVWEARKADGLDYDPDDERQQAFLSEITKYNIRSIE</sequence>
<organism evidence="2 3">
    <name type="scientific">Alistipes onderdonkii</name>
    <dbReference type="NCBI Taxonomy" id="328813"/>
    <lineage>
        <taxon>Bacteria</taxon>
        <taxon>Pseudomonadati</taxon>
        <taxon>Bacteroidota</taxon>
        <taxon>Bacteroidia</taxon>
        <taxon>Bacteroidales</taxon>
        <taxon>Rikenellaceae</taxon>
        <taxon>Alistipes</taxon>
    </lineage>
</organism>
<name>A0A1Y3QT30_9BACT</name>
<comment type="caution">
    <text evidence="2">The sequence shown here is derived from an EMBL/GenBank/DDBJ whole genome shotgun (WGS) entry which is preliminary data.</text>
</comment>
<evidence type="ECO:0000313" key="3">
    <source>
        <dbReference type="Proteomes" id="UP000195772"/>
    </source>
</evidence>
<evidence type="ECO:0000313" key="2">
    <source>
        <dbReference type="EMBL" id="OUN02813.1"/>
    </source>
</evidence>
<accession>A0A1Y3QT30</accession>